<feature type="domain" description="UBA" evidence="15">
    <location>
        <begin position="626"/>
        <end position="666"/>
    </location>
</feature>
<feature type="domain" description="UBA" evidence="15">
    <location>
        <begin position="567"/>
        <end position="608"/>
    </location>
</feature>
<dbReference type="InterPro" id="IPR001394">
    <property type="entry name" value="Peptidase_C19_UCH"/>
</dbReference>
<evidence type="ECO:0000256" key="9">
    <source>
        <dbReference type="ARBA" id="ARBA00022807"/>
    </source>
</evidence>
<evidence type="ECO:0000256" key="14">
    <source>
        <dbReference type="RuleBase" id="RU366025"/>
    </source>
</evidence>
<dbReference type="EMBL" id="LT598466">
    <property type="protein sequence ID" value="SCU83958.1"/>
    <property type="molecule type" value="Genomic_DNA"/>
</dbReference>
<evidence type="ECO:0000256" key="4">
    <source>
        <dbReference type="ARBA" id="ARBA00022723"/>
    </source>
</evidence>
<dbReference type="InterPro" id="IPR028889">
    <property type="entry name" value="USP"/>
</dbReference>
<keyword evidence="9 14" id="KW-0788">Thiol protease</keyword>
<dbReference type="CDD" id="cd02658">
    <property type="entry name" value="Peptidase_C19B"/>
    <property type="match status" value="1"/>
</dbReference>
<evidence type="ECO:0000256" key="13">
    <source>
        <dbReference type="PROSITE-ProRule" id="PRU00502"/>
    </source>
</evidence>
<evidence type="ECO:0000256" key="8">
    <source>
        <dbReference type="ARBA" id="ARBA00022801"/>
    </source>
</evidence>
<dbReference type="GO" id="GO:0016579">
    <property type="term" value="P:protein deubiquitination"/>
    <property type="evidence" value="ECO:0007669"/>
    <property type="project" value="InterPro"/>
</dbReference>
<keyword evidence="3 14" id="KW-0645">Protease</keyword>
<accession>A0A1G4J2S1</accession>
<proteinExistence type="inferred from homology"/>
<dbReference type="PROSITE" id="PS00972">
    <property type="entry name" value="USP_1"/>
    <property type="match status" value="1"/>
</dbReference>
<evidence type="ECO:0000256" key="2">
    <source>
        <dbReference type="ARBA" id="ARBA00009085"/>
    </source>
</evidence>
<evidence type="ECO:0000256" key="11">
    <source>
        <dbReference type="PIRSR" id="PIRSR016308-1"/>
    </source>
</evidence>
<dbReference type="SMART" id="SM00290">
    <property type="entry name" value="ZnF_UBP"/>
    <property type="match status" value="2"/>
</dbReference>
<dbReference type="AlphaFoldDB" id="A0A1G4J2S1"/>
<feature type="active site" description="Nucleophile" evidence="11">
    <location>
        <position position="319"/>
    </location>
</feature>
<feature type="active site" description="Proton acceptor" evidence="11">
    <location>
        <position position="713"/>
    </location>
</feature>
<dbReference type="EC" id="3.4.19.12" evidence="14"/>
<evidence type="ECO:0000256" key="10">
    <source>
        <dbReference type="ARBA" id="ARBA00022833"/>
    </source>
</evidence>
<dbReference type="Gene3D" id="3.30.40.10">
    <property type="entry name" value="Zinc/RING finger domain, C3HC4 (zinc finger)"/>
    <property type="match status" value="2"/>
</dbReference>
<sequence length="761" mass="86545">MSSLDEFVALEVPSVIFKDDCGYCFETMYNENESQGHHLDICLNCFQSFCGRHKSLHAKTALQELNAHHDRWLRVQKIKRPEVEGRSEKKLKLEVIEKSDEELYESRWWLLKGSDELTNWNSCQTTSDVAKKAKQILDARSSSFAQASQSWQLEVKPCAHVRDFQLPTKEAPPKSEQACEECDLASNLWLCLHCGKLGCGRQQVGIDGNSHALAHFQEHGSHPLAVKLGSLSNSSADIYCYSCDDEVKFDNFEQWATILSHWGIDLSNKTAQEKTLIEMQVEQNMNWDFQMVDSQGHELRHLPSSKIYGCGLLNLGNSCYMNSVLQAVFNGGLTGWSLDVLADFPHTVVYPSSNLQCQLIKLRNAMKYEPERYPNGIKPTSLKSTVGGSHEEFSSQRQQDAMEFLTFFVDQLDNKIFKSMKTNPNDRIRFSLEDRIQCTRCGGVKYTAQVSEFLQLPMFETEEPLQFEQLIEKHFESEIVEFRCPKCSELTTVEKCSRFETFPDTLIINPSRIKLENWIPIKTNQELIIPGLELEDGNYLEMSNYKASKKGRDREFLLPEDKDTGFRPKEDYVNQLLEMGFTKNAATRALFSTGNDSTEAAMNWLFQHIEDSDVNEPFIVPANAPEVDPNALESLLSMGLDRNVSRKALILNKGDINASVEWVFSHPDDDGVLENPREACVDVKSYGSPDASSAKYQLKAIVCHKGNSVQSGHYVAFIKKPIDGTESWVLYNDEKIVAASDTKNYEEMRKNGYIYFFSKAV</sequence>
<keyword evidence="10 12" id="KW-0862">Zinc</keyword>
<gene>
    <name evidence="18" type="ORF">LAMI_0C05534G</name>
</gene>
<dbReference type="InterPro" id="IPR018200">
    <property type="entry name" value="USP_CS"/>
</dbReference>
<evidence type="ECO:0000313" key="19">
    <source>
        <dbReference type="Proteomes" id="UP000191024"/>
    </source>
</evidence>
<dbReference type="CDD" id="cd14298">
    <property type="entry name" value="UBA2_scUBP14_like"/>
    <property type="match status" value="1"/>
</dbReference>
<dbReference type="PROSITE" id="PS50030">
    <property type="entry name" value="UBA"/>
    <property type="match status" value="2"/>
</dbReference>
<keyword evidence="19" id="KW-1185">Reference proteome</keyword>
<dbReference type="SUPFAM" id="SSF57850">
    <property type="entry name" value="RING/U-box"/>
    <property type="match status" value="1"/>
</dbReference>
<feature type="domain" description="USP" evidence="16">
    <location>
        <begin position="310"/>
        <end position="760"/>
    </location>
</feature>
<dbReference type="InterPro" id="IPR013083">
    <property type="entry name" value="Znf_RING/FYVE/PHD"/>
</dbReference>
<comment type="similarity">
    <text evidence="2 14">Belongs to the peptidase C19 family.</text>
</comment>
<dbReference type="GO" id="GO:0005634">
    <property type="term" value="C:nucleus"/>
    <property type="evidence" value="ECO:0007669"/>
    <property type="project" value="TreeGrafter"/>
</dbReference>
<dbReference type="Gene3D" id="1.10.8.10">
    <property type="entry name" value="DNA helicase RuvA subunit, C-terminal domain"/>
    <property type="match status" value="2"/>
</dbReference>
<reference evidence="19" key="1">
    <citation type="submission" date="2016-03" db="EMBL/GenBank/DDBJ databases">
        <authorList>
            <person name="Devillers H."/>
        </authorList>
    </citation>
    <scope>NUCLEOTIDE SEQUENCE [LARGE SCALE GENOMIC DNA]</scope>
</reference>
<dbReference type="OrthoDB" id="361536at2759"/>
<dbReference type="InterPro" id="IPR015940">
    <property type="entry name" value="UBA"/>
</dbReference>
<dbReference type="SUPFAM" id="SSF46934">
    <property type="entry name" value="UBA-like"/>
    <property type="match status" value="1"/>
</dbReference>
<keyword evidence="4 12" id="KW-0479">Metal-binding</keyword>
<evidence type="ECO:0000256" key="3">
    <source>
        <dbReference type="ARBA" id="ARBA00022670"/>
    </source>
</evidence>
<dbReference type="PROSITE" id="PS50271">
    <property type="entry name" value="ZF_UBP"/>
    <property type="match status" value="1"/>
</dbReference>
<dbReference type="SMART" id="SM00165">
    <property type="entry name" value="UBA"/>
    <property type="match status" value="2"/>
</dbReference>
<dbReference type="InterPro" id="IPR033864">
    <property type="entry name" value="UBA2_scUBP14-like"/>
</dbReference>
<evidence type="ECO:0000256" key="1">
    <source>
        <dbReference type="ARBA" id="ARBA00000707"/>
    </source>
</evidence>
<dbReference type="Pfam" id="PF00443">
    <property type="entry name" value="UCH"/>
    <property type="match status" value="1"/>
</dbReference>
<dbReference type="STRING" id="1230905.A0A1G4J2S1"/>
<dbReference type="PROSITE" id="PS00973">
    <property type="entry name" value="USP_2"/>
    <property type="match status" value="1"/>
</dbReference>
<dbReference type="PANTHER" id="PTHR24006">
    <property type="entry name" value="UBIQUITIN CARBOXYL-TERMINAL HYDROLASE"/>
    <property type="match status" value="1"/>
</dbReference>
<dbReference type="Pfam" id="PF00627">
    <property type="entry name" value="UBA"/>
    <property type="match status" value="1"/>
</dbReference>
<dbReference type="InterPro" id="IPR016652">
    <property type="entry name" value="Ubiquitinyl_hydrolase"/>
</dbReference>
<feature type="binding site" evidence="12">
    <location>
        <position position="182"/>
    </location>
    <ligand>
        <name>Zn(2+)</name>
        <dbReference type="ChEBI" id="CHEBI:29105"/>
    </ligand>
</feature>
<dbReference type="CDD" id="cd14296">
    <property type="entry name" value="UBA1_scUBP14_like"/>
    <property type="match status" value="1"/>
</dbReference>
<dbReference type="SUPFAM" id="SSF54001">
    <property type="entry name" value="Cysteine proteinases"/>
    <property type="match status" value="1"/>
</dbReference>
<keyword evidence="7 14" id="KW-0833">Ubl conjugation pathway</keyword>
<keyword evidence="5" id="KW-0677">Repeat</keyword>
<dbReference type="Proteomes" id="UP000191024">
    <property type="component" value="Chromosome C"/>
</dbReference>
<dbReference type="FunFam" id="3.30.40.10:FF:000396">
    <property type="entry name" value="Ubiquitin carboxyl-terminal hydrolase"/>
    <property type="match status" value="1"/>
</dbReference>
<feature type="binding site" evidence="12">
    <location>
        <position position="211"/>
    </location>
    <ligand>
        <name>Zn(2+)</name>
        <dbReference type="ChEBI" id="CHEBI:29105"/>
    </ligand>
</feature>
<keyword evidence="8 14" id="KW-0378">Hydrolase</keyword>
<evidence type="ECO:0000259" key="15">
    <source>
        <dbReference type="PROSITE" id="PS50030"/>
    </source>
</evidence>
<evidence type="ECO:0000259" key="17">
    <source>
        <dbReference type="PROSITE" id="PS50271"/>
    </source>
</evidence>
<evidence type="ECO:0000259" key="16">
    <source>
        <dbReference type="PROSITE" id="PS50235"/>
    </source>
</evidence>
<dbReference type="InterPro" id="IPR050164">
    <property type="entry name" value="Peptidase_C19"/>
</dbReference>
<evidence type="ECO:0000256" key="6">
    <source>
        <dbReference type="ARBA" id="ARBA00022771"/>
    </source>
</evidence>
<protein>
    <recommendedName>
        <fullName evidence="14">Ubiquitin carboxyl-terminal hydrolase</fullName>
        <ecNumber evidence="14">3.4.19.12</ecNumber>
    </recommendedName>
</protein>
<dbReference type="Pfam" id="PF17807">
    <property type="entry name" value="zf-UBP_var"/>
    <property type="match status" value="1"/>
</dbReference>
<dbReference type="GO" id="GO:0006508">
    <property type="term" value="P:proteolysis"/>
    <property type="evidence" value="ECO:0007669"/>
    <property type="project" value="UniProtKB-KW"/>
</dbReference>
<organism evidence="18 19">
    <name type="scientific">Lachancea mirantina</name>
    <dbReference type="NCBI Taxonomy" id="1230905"/>
    <lineage>
        <taxon>Eukaryota</taxon>
        <taxon>Fungi</taxon>
        <taxon>Dikarya</taxon>
        <taxon>Ascomycota</taxon>
        <taxon>Saccharomycotina</taxon>
        <taxon>Saccharomycetes</taxon>
        <taxon>Saccharomycetales</taxon>
        <taxon>Saccharomycetaceae</taxon>
        <taxon>Lachancea</taxon>
    </lineage>
</organism>
<dbReference type="FunFam" id="1.10.8.10:FF:000086">
    <property type="entry name" value="Ubiquitin carboxyl-terminal hydrolase"/>
    <property type="match status" value="1"/>
</dbReference>
<dbReference type="GO" id="GO:0008270">
    <property type="term" value="F:zinc ion binding"/>
    <property type="evidence" value="ECO:0007669"/>
    <property type="project" value="UniProtKB-KW"/>
</dbReference>
<dbReference type="InterPro" id="IPR041432">
    <property type="entry name" value="UBP13_Znf-UBP_var"/>
</dbReference>
<dbReference type="InterPro" id="IPR001607">
    <property type="entry name" value="Znf_UBP"/>
</dbReference>
<feature type="binding site" evidence="12">
    <location>
        <position position="199"/>
    </location>
    <ligand>
        <name>Zn(2+)</name>
        <dbReference type="ChEBI" id="CHEBI:29105"/>
    </ligand>
</feature>
<dbReference type="InterPro" id="IPR038765">
    <property type="entry name" value="Papain-like_cys_pep_sf"/>
</dbReference>
<evidence type="ECO:0000313" key="18">
    <source>
        <dbReference type="EMBL" id="SCU83958.1"/>
    </source>
</evidence>
<name>A0A1G4J2S1_9SACH</name>
<dbReference type="Pfam" id="PF02148">
    <property type="entry name" value="zf-UBP"/>
    <property type="match status" value="1"/>
</dbReference>
<dbReference type="GO" id="GO:0005829">
    <property type="term" value="C:cytosol"/>
    <property type="evidence" value="ECO:0007669"/>
    <property type="project" value="TreeGrafter"/>
</dbReference>
<dbReference type="PROSITE" id="PS50235">
    <property type="entry name" value="USP_3"/>
    <property type="match status" value="1"/>
</dbReference>
<dbReference type="PIRSF" id="PIRSF016308">
    <property type="entry name" value="UBP"/>
    <property type="match status" value="1"/>
</dbReference>
<feature type="domain" description="UBP-type" evidence="17">
    <location>
        <begin position="156"/>
        <end position="266"/>
    </location>
</feature>
<evidence type="ECO:0000256" key="7">
    <source>
        <dbReference type="ARBA" id="ARBA00022786"/>
    </source>
</evidence>
<evidence type="ECO:0000256" key="12">
    <source>
        <dbReference type="PIRSR" id="PIRSR016308-3"/>
    </source>
</evidence>
<dbReference type="PANTHER" id="PTHR24006:SF664">
    <property type="entry name" value="UBIQUITIN CARBOXYL-TERMINAL HYDROLASE"/>
    <property type="match status" value="1"/>
</dbReference>
<dbReference type="GO" id="GO:0004843">
    <property type="term" value="F:cysteine-type deubiquitinase activity"/>
    <property type="evidence" value="ECO:0007669"/>
    <property type="project" value="UniProtKB-UniRule"/>
</dbReference>
<keyword evidence="6 13" id="KW-0863">Zinc-finger</keyword>
<dbReference type="InterPro" id="IPR009060">
    <property type="entry name" value="UBA-like_sf"/>
</dbReference>
<dbReference type="Gene3D" id="3.90.70.10">
    <property type="entry name" value="Cysteine proteinases"/>
    <property type="match status" value="1"/>
</dbReference>
<evidence type="ECO:0000256" key="5">
    <source>
        <dbReference type="ARBA" id="ARBA00022737"/>
    </source>
</evidence>
<feature type="binding site" evidence="12">
    <location>
        <position position="179"/>
    </location>
    <ligand>
        <name>Zn(2+)</name>
        <dbReference type="ChEBI" id="CHEBI:29105"/>
    </ligand>
</feature>
<comment type="catalytic activity">
    <reaction evidence="1 14">
        <text>Thiol-dependent hydrolysis of ester, thioester, amide, peptide and isopeptide bonds formed by the C-terminal Gly of ubiquitin (a 76-residue protein attached to proteins as an intracellular targeting signal).</text>
        <dbReference type="EC" id="3.4.19.12"/>
    </reaction>
</comment>